<comment type="caution">
    <text evidence="10">The sequence shown here is derived from an EMBL/GenBank/DDBJ whole genome shotgun (WGS) entry which is preliminary data.</text>
</comment>
<dbReference type="Proteomes" id="UP001370758">
    <property type="component" value="Unassembled WGS sequence"/>
</dbReference>
<feature type="compositionally biased region" description="Polar residues" evidence="8">
    <location>
        <begin position="19"/>
        <end position="28"/>
    </location>
</feature>
<feature type="compositionally biased region" description="Low complexity" evidence="8">
    <location>
        <begin position="136"/>
        <end position="145"/>
    </location>
</feature>
<accession>A0AAV9WPI4</accession>
<feature type="domain" description="Peptidase C19 ubiquitin carboxyl-terminal hydrolase" evidence="9">
    <location>
        <begin position="249"/>
        <end position="647"/>
    </location>
</feature>
<keyword evidence="5" id="KW-0833">Ubl conjugation pathway</keyword>
<dbReference type="AlphaFoldDB" id="A0AAV9WPI4"/>
<organism evidence="10 11">
    <name type="scientific">Arthrobotrys musiformis</name>
    <dbReference type="NCBI Taxonomy" id="47236"/>
    <lineage>
        <taxon>Eukaryota</taxon>
        <taxon>Fungi</taxon>
        <taxon>Dikarya</taxon>
        <taxon>Ascomycota</taxon>
        <taxon>Pezizomycotina</taxon>
        <taxon>Orbiliomycetes</taxon>
        <taxon>Orbiliales</taxon>
        <taxon>Orbiliaceae</taxon>
        <taxon>Arthrobotrys</taxon>
    </lineage>
</organism>
<gene>
    <name evidence="10" type="ORF">TWF481_001006</name>
</gene>
<evidence type="ECO:0000256" key="7">
    <source>
        <dbReference type="ARBA" id="ARBA00022807"/>
    </source>
</evidence>
<dbReference type="Pfam" id="PF00443">
    <property type="entry name" value="UCH"/>
    <property type="match status" value="1"/>
</dbReference>
<dbReference type="GO" id="GO:0006508">
    <property type="term" value="P:proteolysis"/>
    <property type="evidence" value="ECO:0007669"/>
    <property type="project" value="UniProtKB-KW"/>
</dbReference>
<dbReference type="GO" id="GO:0005829">
    <property type="term" value="C:cytosol"/>
    <property type="evidence" value="ECO:0007669"/>
    <property type="project" value="TreeGrafter"/>
</dbReference>
<keyword evidence="4" id="KW-0645">Protease</keyword>
<dbReference type="InterPro" id="IPR050164">
    <property type="entry name" value="Peptidase_C19"/>
</dbReference>
<comment type="catalytic activity">
    <reaction evidence="1">
        <text>Thiol-dependent hydrolysis of ester, thioester, amide, peptide and isopeptide bonds formed by the C-terminal Gly of ubiquitin (a 76-residue protein attached to proteins as an intracellular targeting signal).</text>
        <dbReference type="EC" id="3.4.19.12"/>
    </reaction>
</comment>
<evidence type="ECO:0000256" key="5">
    <source>
        <dbReference type="ARBA" id="ARBA00022786"/>
    </source>
</evidence>
<feature type="compositionally biased region" description="Basic and acidic residues" evidence="8">
    <location>
        <begin position="32"/>
        <end position="53"/>
    </location>
</feature>
<protein>
    <recommendedName>
        <fullName evidence="3">ubiquitinyl hydrolase 1</fullName>
        <ecNumber evidence="3">3.4.19.12</ecNumber>
    </recommendedName>
</protein>
<feature type="compositionally biased region" description="Gly residues" evidence="8">
    <location>
        <begin position="121"/>
        <end position="135"/>
    </location>
</feature>
<feature type="compositionally biased region" description="Basic and acidic residues" evidence="8">
    <location>
        <begin position="91"/>
        <end position="111"/>
    </location>
</feature>
<dbReference type="PANTHER" id="PTHR24006">
    <property type="entry name" value="UBIQUITIN CARBOXYL-TERMINAL HYDROLASE"/>
    <property type="match status" value="1"/>
</dbReference>
<dbReference type="GO" id="GO:0016579">
    <property type="term" value="P:protein deubiquitination"/>
    <property type="evidence" value="ECO:0007669"/>
    <property type="project" value="InterPro"/>
</dbReference>
<keyword evidence="11" id="KW-1185">Reference proteome</keyword>
<dbReference type="InterPro" id="IPR038765">
    <property type="entry name" value="Papain-like_cys_pep_sf"/>
</dbReference>
<dbReference type="GO" id="GO:0004843">
    <property type="term" value="F:cysteine-type deubiquitinase activity"/>
    <property type="evidence" value="ECO:0007669"/>
    <property type="project" value="UniProtKB-EC"/>
</dbReference>
<dbReference type="Gene3D" id="3.90.70.10">
    <property type="entry name" value="Cysteine proteinases"/>
    <property type="match status" value="1"/>
</dbReference>
<keyword evidence="7" id="KW-0788">Thiol protease</keyword>
<evidence type="ECO:0000259" key="9">
    <source>
        <dbReference type="Pfam" id="PF00443"/>
    </source>
</evidence>
<feature type="region of interest" description="Disordered" evidence="8">
    <location>
        <begin position="91"/>
        <end position="198"/>
    </location>
</feature>
<feature type="region of interest" description="Disordered" evidence="8">
    <location>
        <begin position="853"/>
        <end position="882"/>
    </location>
</feature>
<evidence type="ECO:0000256" key="3">
    <source>
        <dbReference type="ARBA" id="ARBA00012759"/>
    </source>
</evidence>
<feature type="compositionally biased region" description="Gly residues" evidence="8">
    <location>
        <begin position="146"/>
        <end position="168"/>
    </location>
</feature>
<evidence type="ECO:0000256" key="4">
    <source>
        <dbReference type="ARBA" id="ARBA00022670"/>
    </source>
</evidence>
<dbReference type="GO" id="GO:0005634">
    <property type="term" value="C:nucleus"/>
    <property type="evidence" value="ECO:0007669"/>
    <property type="project" value="TreeGrafter"/>
</dbReference>
<sequence length="906" mass="99021">MNKPTNSSKWKRHRVFASSLRSSTNDTPASPAKRDSKWVRRSKPRVDSTERRKDGRRKRRRRREKREKEEKKDVPFCNLTAEMLCIKTDIKDERAAGEATVKGDRVVDGGRKGKALRADPGGSGDGLGGSGGGSGDSSSGPSDGSGSSGDGSGSSGDGSGGDSTGTGSGSTESSGDGSSGDSSSGSGSSGSDSSSGYDPSTMTWDDWVDYVLTTDDPASEALFKSALQNADYSRLTRKIGAIACPYRPNLCYINAGTQALAATGFVHYITRPDQLHPIIGAHDITPITKRFASAFKNINQWYSAGFDGNLASRIGTGRVDITPDPVDIALGMPPFYIPETGFTPMCDITEFLDNIVASFDNEYANEMINFMGTGAGAEGFVPYTNPIMGSQTTKIACLICGYTYVEQDLRPWVGALQKPQRDWNYDGRFHVSLEDTLNHFTRVTVVENEHCISCNLIDVYKILKKAHEAQEKDVKAAATPEEAAAAGPDIPEIDRRLKAVENTLRRKLTNHRIYVDDMGRVAGIPMRAEAVTPLSRLSKTQAISDLPNTVILGYNLVKGLTSVKNRTLLTIPPTITFAPWTADMRDGGHSLDPLLPLRPPSSKFNDGIEYQCRAISYHNGTTVNSGHFYTDRLPWIPSNDDLASGKDSKQPYEWWLCNESYTDMFVADQPFPRPCGAKEQEVLVVYERIMDPADKAAMPPIPKTHTLNYDREYHFSEFGVPGTDGAVVFKNKEGEAWSSVSTKISAIDLTGITGTLSAVGMRSSKRVRVYDDEDGRLVIHPLLKMDKRPSKRMKVVDPSSMTGLRSAKPNKEIIKAMGNLHNPALIVHPKVLADKEQKKKWRMGGSYGGNFIIPPGASADDDVEDQAGNIHEQGELEDGQDTELELRRLRERASAPRPETWPGARK</sequence>
<evidence type="ECO:0000256" key="2">
    <source>
        <dbReference type="ARBA" id="ARBA00009085"/>
    </source>
</evidence>
<dbReference type="PANTHER" id="PTHR24006:SF888">
    <property type="entry name" value="UBIQUITIN CARBOXYL-TERMINAL HYDROLASE 30"/>
    <property type="match status" value="1"/>
</dbReference>
<feature type="compositionally biased region" description="Low complexity" evidence="8">
    <location>
        <begin position="169"/>
        <end position="196"/>
    </location>
</feature>
<dbReference type="EMBL" id="JAVHJL010000001">
    <property type="protein sequence ID" value="KAK6512111.1"/>
    <property type="molecule type" value="Genomic_DNA"/>
</dbReference>
<feature type="compositionally biased region" description="Basic residues" evidence="8">
    <location>
        <begin position="54"/>
        <end position="65"/>
    </location>
</feature>
<evidence type="ECO:0000256" key="8">
    <source>
        <dbReference type="SAM" id="MobiDB-lite"/>
    </source>
</evidence>
<proteinExistence type="inferred from homology"/>
<dbReference type="InterPro" id="IPR001394">
    <property type="entry name" value="Peptidase_C19_UCH"/>
</dbReference>
<keyword evidence="6" id="KW-0378">Hydrolase</keyword>
<comment type="similarity">
    <text evidence="2">Belongs to the peptidase C19 family.</text>
</comment>
<evidence type="ECO:0000256" key="6">
    <source>
        <dbReference type="ARBA" id="ARBA00022801"/>
    </source>
</evidence>
<evidence type="ECO:0000313" key="11">
    <source>
        <dbReference type="Proteomes" id="UP001370758"/>
    </source>
</evidence>
<evidence type="ECO:0000313" key="10">
    <source>
        <dbReference type="EMBL" id="KAK6512111.1"/>
    </source>
</evidence>
<name>A0AAV9WPI4_9PEZI</name>
<feature type="region of interest" description="Disordered" evidence="8">
    <location>
        <begin position="1"/>
        <end position="78"/>
    </location>
</feature>
<dbReference type="EC" id="3.4.19.12" evidence="3"/>
<reference evidence="10 11" key="1">
    <citation type="submission" date="2023-08" db="EMBL/GenBank/DDBJ databases">
        <authorList>
            <person name="Palmer J.M."/>
        </authorList>
    </citation>
    <scope>NUCLEOTIDE SEQUENCE [LARGE SCALE GENOMIC DNA]</scope>
    <source>
        <strain evidence="10 11">TWF481</strain>
    </source>
</reference>
<dbReference type="SUPFAM" id="SSF54001">
    <property type="entry name" value="Cysteine proteinases"/>
    <property type="match status" value="1"/>
</dbReference>
<evidence type="ECO:0000256" key="1">
    <source>
        <dbReference type="ARBA" id="ARBA00000707"/>
    </source>
</evidence>